<dbReference type="EMBL" id="PNIQ01000897">
    <property type="protein sequence ID" value="PMP75955.1"/>
    <property type="molecule type" value="Genomic_DNA"/>
</dbReference>
<evidence type="ECO:0000256" key="1">
    <source>
        <dbReference type="ARBA" id="ARBA00022527"/>
    </source>
</evidence>
<feature type="domain" description="Histidine kinase/HSP90-like ATPase" evidence="2">
    <location>
        <begin position="15"/>
        <end position="128"/>
    </location>
</feature>
<organism evidence="3 4">
    <name type="scientific">Chloroflexus aggregans</name>
    <dbReference type="NCBI Taxonomy" id="152260"/>
    <lineage>
        <taxon>Bacteria</taxon>
        <taxon>Bacillati</taxon>
        <taxon>Chloroflexota</taxon>
        <taxon>Chloroflexia</taxon>
        <taxon>Chloroflexales</taxon>
        <taxon>Chloroflexineae</taxon>
        <taxon>Chloroflexaceae</taxon>
        <taxon>Chloroflexus</taxon>
    </lineage>
</organism>
<keyword evidence="1" id="KW-0418">Kinase</keyword>
<keyword evidence="3" id="KW-0547">Nucleotide-binding</keyword>
<dbReference type="GO" id="GO:0004674">
    <property type="term" value="F:protein serine/threonine kinase activity"/>
    <property type="evidence" value="ECO:0007669"/>
    <property type="project" value="UniProtKB-KW"/>
</dbReference>
<dbReference type="PANTHER" id="PTHR35526:SF3">
    <property type="entry name" value="ANTI-SIGMA-F FACTOR RSBW"/>
    <property type="match status" value="1"/>
</dbReference>
<accession>A0A2J6WXU4</accession>
<dbReference type="InterPro" id="IPR003594">
    <property type="entry name" value="HATPase_dom"/>
</dbReference>
<dbReference type="AlphaFoldDB" id="A0A2J6WXU4"/>
<keyword evidence="1" id="KW-0723">Serine/threonine-protein kinase</keyword>
<keyword evidence="3" id="KW-0067">ATP-binding</keyword>
<dbReference type="Gene3D" id="3.30.565.10">
    <property type="entry name" value="Histidine kinase-like ATPase, C-terminal domain"/>
    <property type="match status" value="1"/>
</dbReference>
<gene>
    <name evidence="3" type="ORF">C0184_13405</name>
</gene>
<name>A0A2J6WXU4_9CHLR</name>
<dbReference type="InterPro" id="IPR036890">
    <property type="entry name" value="HATPase_C_sf"/>
</dbReference>
<dbReference type="PANTHER" id="PTHR35526">
    <property type="entry name" value="ANTI-SIGMA-F FACTOR RSBW-RELATED"/>
    <property type="match status" value="1"/>
</dbReference>
<keyword evidence="1" id="KW-0808">Transferase</keyword>
<dbReference type="Pfam" id="PF13581">
    <property type="entry name" value="HATPase_c_2"/>
    <property type="match status" value="1"/>
</dbReference>
<dbReference type="CDD" id="cd16936">
    <property type="entry name" value="HATPase_RsbW-like"/>
    <property type="match status" value="1"/>
</dbReference>
<evidence type="ECO:0000259" key="2">
    <source>
        <dbReference type="Pfam" id="PF13581"/>
    </source>
</evidence>
<evidence type="ECO:0000313" key="4">
    <source>
        <dbReference type="Proteomes" id="UP000243376"/>
    </source>
</evidence>
<sequence length="143" mass="15665">MHLILPSILGYEVIARDAVSTLALRCGMPLERIEDVKTVLCEACVSAMEQGCHSDPQRKIQVVCEVDERQLVVEVYAEIGGSLVLPCKPVQWSLKQPTSLRDLGFGLIVSLADEVSVSADAHNGTRMRLVFYRDPAGVEVNIS</sequence>
<comment type="caution">
    <text evidence="3">The sequence shown here is derived from an EMBL/GenBank/DDBJ whole genome shotgun (WGS) entry which is preliminary data.</text>
</comment>
<proteinExistence type="predicted"/>
<protein>
    <submittedName>
        <fullName evidence="3">ATP-binding protein</fullName>
    </submittedName>
</protein>
<dbReference type="GO" id="GO:0005524">
    <property type="term" value="F:ATP binding"/>
    <property type="evidence" value="ECO:0007669"/>
    <property type="project" value="UniProtKB-KW"/>
</dbReference>
<evidence type="ECO:0000313" key="3">
    <source>
        <dbReference type="EMBL" id="PMP75955.1"/>
    </source>
</evidence>
<reference evidence="3 4" key="1">
    <citation type="submission" date="2018-01" db="EMBL/GenBank/DDBJ databases">
        <title>Metagenomic assembled genomes from two thermal pools in the Uzon Caldera, Kamchatka, Russia.</title>
        <authorList>
            <person name="Wilkins L."/>
            <person name="Ettinger C."/>
        </authorList>
    </citation>
    <scope>NUCLEOTIDE SEQUENCE [LARGE SCALE GENOMIC DNA]</scope>
    <source>
        <strain evidence="3">ZAV-02</strain>
    </source>
</reference>
<dbReference type="Proteomes" id="UP000243376">
    <property type="component" value="Unassembled WGS sequence"/>
</dbReference>
<dbReference type="InterPro" id="IPR050267">
    <property type="entry name" value="Anti-sigma-factor_SerPK"/>
</dbReference>